<dbReference type="EMBL" id="QTSU01000003">
    <property type="protein sequence ID" value="RDZ26489.1"/>
    <property type="molecule type" value="Genomic_DNA"/>
</dbReference>
<accession>A0A371JXU2</accession>
<evidence type="ECO:0000259" key="3">
    <source>
        <dbReference type="Pfam" id="PF01345"/>
    </source>
</evidence>
<dbReference type="SUPFAM" id="SSF141072">
    <property type="entry name" value="CalX-like"/>
    <property type="match status" value="1"/>
</dbReference>
<feature type="signal peptide" evidence="2">
    <location>
        <begin position="1"/>
        <end position="24"/>
    </location>
</feature>
<dbReference type="Gene3D" id="2.60.40.2030">
    <property type="match status" value="1"/>
</dbReference>
<evidence type="ECO:0000259" key="4">
    <source>
        <dbReference type="Pfam" id="PF20674"/>
    </source>
</evidence>
<evidence type="ECO:0000313" key="5">
    <source>
        <dbReference type="EMBL" id="RDZ26489.1"/>
    </source>
</evidence>
<dbReference type="InterPro" id="IPR048834">
    <property type="entry name" value="SpaA_pre-album"/>
</dbReference>
<dbReference type="RefSeq" id="WP_115860567.1">
    <property type="nucleotide sequence ID" value="NZ_QTSU01000003.1"/>
</dbReference>
<feature type="chain" id="PRO_5016853753" evidence="2">
    <location>
        <begin position="25"/>
        <end position="741"/>
    </location>
</feature>
<gene>
    <name evidence="5" type="ORF">DX914_15965</name>
</gene>
<dbReference type="InterPro" id="IPR038081">
    <property type="entry name" value="CalX-like_sf"/>
</dbReference>
<dbReference type="Pfam" id="PF01345">
    <property type="entry name" value="DUF11"/>
    <property type="match status" value="1"/>
</dbReference>
<evidence type="ECO:0000313" key="6">
    <source>
        <dbReference type="Proteomes" id="UP000264492"/>
    </source>
</evidence>
<dbReference type="Gene3D" id="2.60.40.10">
    <property type="entry name" value="Immunoglobulins"/>
    <property type="match status" value="1"/>
</dbReference>
<organism evidence="5 6">
    <name type="scientific">Lysobacter silvisoli</name>
    <dbReference type="NCBI Taxonomy" id="2293254"/>
    <lineage>
        <taxon>Bacteria</taxon>
        <taxon>Pseudomonadati</taxon>
        <taxon>Pseudomonadota</taxon>
        <taxon>Gammaproteobacteria</taxon>
        <taxon>Lysobacterales</taxon>
        <taxon>Lysobacteraceae</taxon>
        <taxon>Lysobacter</taxon>
    </lineage>
</organism>
<keyword evidence="6" id="KW-1185">Reference proteome</keyword>
<dbReference type="InterPro" id="IPR001434">
    <property type="entry name" value="OmcB-like_DUF11"/>
</dbReference>
<comment type="caution">
    <text evidence="5">The sequence shown here is derived from an EMBL/GenBank/DDBJ whole genome shotgun (WGS) entry which is preliminary data.</text>
</comment>
<dbReference type="OrthoDB" id="6014157at2"/>
<dbReference type="Pfam" id="PF20674">
    <property type="entry name" value="SpaA_3"/>
    <property type="match status" value="1"/>
</dbReference>
<protein>
    <submittedName>
        <fullName evidence="5">DUF11 domain-containing protein</fullName>
    </submittedName>
</protein>
<evidence type="ECO:0000256" key="2">
    <source>
        <dbReference type="SAM" id="SignalP"/>
    </source>
</evidence>
<name>A0A371JXU2_9GAMM</name>
<dbReference type="InterPro" id="IPR013783">
    <property type="entry name" value="Ig-like_fold"/>
</dbReference>
<feature type="region of interest" description="Disordered" evidence="1">
    <location>
        <begin position="602"/>
        <end position="622"/>
    </location>
</feature>
<sequence length="741" mass="74506">MVLRPFARGLTALAAVCLAFPAAAQVQRSFVNIGFEQPVLGNGTTACYALIPEGAIPGWTTTHPNGTASGTCVPAGSVGTTGRLMELWANSFNGVPAREGRQFAELNAAATSRMYQNVCMINGERIDWVFSHRGRSSATVRDIAEMKVGASSTVIRVGTTSNGTFDTPVVSQGTASTPVAGGNGWVDYAGNFSYAGATGTNSLGFESISTAGGDLTVGNFLDAIQLVLRPFVEFDQPSSSSPESTGGNLPALRINGTVPAGGITVQVQVTGGTATLGVDYTTPGNATTFNVTVPAGTYDGGASSLITLPIAITSDFLPEANETITLSVSPPTAVPAPFLIASSGTCGAAAQNTRSYTITDDDANLAITKNAAAPVTVAGSADLADIRYTVAVNNPSLVSASYSLTDTPGFDPDASVVSASYTLNGGASAALTGGGPWQLQGQWRNLAAGQTDTYVIDVRVRIARGGGTGNDACASPSASGSGLHNAARAVLRGLISNTNFDASACRPTPTPVWVSLSKQLQARFAGNHQATVRVYSGGILAASAATSGGTLPGTATTGVVIVPAGNTMQFEEAIRTTPGGADQALTDYRVSLSCSNAHSGSATVLPSGSGSNAGNRQQWPEFSPAAGDDLSCTIVNALRQADLSISKSDGATTYTPGGTASYTLTVVNSGPDAANAATVSDSLPTGVTLAGAWSCTATGGSCPASGGNAGDSAVNLSVSLNNGGTATITVPVRFAADPTGY</sequence>
<reference evidence="5 6" key="1">
    <citation type="submission" date="2018-08" db="EMBL/GenBank/DDBJ databases">
        <title>Lysobacter sp. zong2l5, whole genome shotgun sequence.</title>
        <authorList>
            <person name="Zhang X."/>
            <person name="Feng G."/>
            <person name="Zhu H."/>
        </authorList>
    </citation>
    <scope>NUCLEOTIDE SEQUENCE [LARGE SCALE GENOMIC DNA]</scope>
    <source>
        <strain evidence="6">zong2l5</strain>
    </source>
</reference>
<dbReference type="Proteomes" id="UP000264492">
    <property type="component" value="Unassembled WGS sequence"/>
</dbReference>
<evidence type="ECO:0000256" key="1">
    <source>
        <dbReference type="SAM" id="MobiDB-lite"/>
    </source>
</evidence>
<dbReference type="NCBIfam" id="TIGR01451">
    <property type="entry name" value="B_ant_repeat"/>
    <property type="match status" value="1"/>
</dbReference>
<dbReference type="InterPro" id="IPR047589">
    <property type="entry name" value="DUF11_rpt"/>
</dbReference>
<feature type="compositionally biased region" description="Polar residues" evidence="1">
    <location>
        <begin position="602"/>
        <end position="620"/>
    </location>
</feature>
<feature type="domain" description="SpaA-like prealbumin fold" evidence="4">
    <location>
        <begin position="514"/>
        <end position="637"/>
    </location>
</feature>
<keyword evidence="2" id="KW-0732">Signal</keyword>
<dbReference type="AlphaFoldDB" id="A0A371JXU2"/>
<feature type="domain" description="DUF11" evidence="3">
    <location>
        <begin position="642"/>
        <end position="734"/>
    </location>
</feature>
<proteinExistence type="predicted"/>